<evidence type="ECO:0000259" key="2">
    <source>
        <dbReference type="PROSITE" id="PS50846"/>
    </source>
</evidence>
<organism evidence="3 4">
    <name type="scientific">Paenibacillus solanacearum</name>
    <dbReference type="NCBI Taxonomy" id="2048548"/>
    <lineage>
        <taxon>Bacteria</taxon>
        <taxon>Bacillati</taxon>
        <taxon>Bacillota</taxon>
        <taxon>Bacilli</taxon>
        <taxon>Bacillales</taxon>
        <taxon>Paenibacillaceae</taxon>
        <taxon>Paenibacillus</taxon>
    </lineage>
</organism>
<keyword evidence="1" id="KW-0479">Metal-binding</keyword>
<dbReference type="GO" id="GO:0005507">
    <property type="term" value="F:copper ion binding"/>
    <property type="evidence" value="ECO:0007669"/>
    <property type="project" value="InterPro"/>
</dbReference>
<dbReference type="NCBIfam" id="TIGR00003">
    <property type="entry name" value="copper ion binding protein"/>
    <property type="match status" value="1"/>
</dbReference>
<evidence type="ECO:0000256" key="1">
    <source>
        <dbReference type="ARBA" id="ARBA00022723"/>
    </source>
</evidence>
<name>A0A916NLF5_9BACL</name>
<gene>
    <name evidence="3" type="primary">copZ</name>
    <name evidence="3" type="ORF">PAESOLCIP111_05938</name>
</gene>
<accession>A0A916NLF5</accession>
<reference evidence="3" key="1">
    <citation type="submission" date="2021-06" db="EMBL/GenBank/DDBJ databases">
        <authorList>
            <person name="Criscuolo A."/>
        </authorList>
    </citation>
    <scope>NUCLEOTIDE SEQUENCE</scope>
    <source>
        <strain evidence="3">CIP111600</strain>
    </source>
</reference>
<dbReference type="Pfam" id="PF00403">
    <property type="entry name" value="HMA"/>
    <property type="match status" value="1"/>
</dbReference>
<protein>
    <submittedName>
        <fullName evidence="3">Copper chaperone CopZ</fullName>
    </submittedName>
</protein>
<evidence type="ECO:0000313" key="3">
    <source>
        <dbReference type="EMBL" id="CAG7649735.1"/>
    </source>
</evidence>
<dbReference type="InterPro" id="IPR006122">
    <property type="entry name" value="HMA_Cu_ion-bd"/>
</dbReference>
<dbReference type="Proteomes" id="UP000693672">
    <property type="component" value="Unassembled WGS sequence"/>
</dbReference>
<dbReference type="EMBL" id="CAJVAS010000050">
    <property type="protein sequence ID" value="CAG7649735.1"/>
    <property type="molecule type" value="Genomic_DNA"/>
</dbReference>
<feature type="domain" description="HMA" evidence="2">
    <location>
        <begin position="3"/>
        <end position="67"/>
    </location>
</feature>
<dbReference type="FunFam" id="3.30.70.100:FF:000001">
    <property type="entry name" value="ATPase copper transporting beta"/>
    <property type="match status" value="1"/>
</dbReference>
<dbReference type="CDD" id="cd00371">
    <property type="entry name" value="HMA"/>
    <property type="match status" value="1"/>
</dbReference>
<evidence type="ECO:0000313" key="4">
    <source>
        <dbReference type="Proteomes" id="UP000693672"/>
    </source>
</evidence>
<comment type="caution">
    <text evidence="3">The sequence shown here is derived from an EMBL/GenBank/DDBJ whole genome shotgun (WGS) entry which is preliminary data.</text>
</comment>
<sequence length="67" mass="7072">MMQNAKLQVEGMSCGHCVNSIEGAVKQIGASAQVDLAGKSVTVQYDESKVTLEAIKAAIEDQGYDIV</sequence>
<dbReference type="AlphaFoldDB" id="A0A916NLF5"/>
<dbReference type="InterPro" id="IPR006121">
    <property type="entry name" value="HMA_dom"/>
</dbReference>
<proteinExistence type="predicted"/>
<keyword evidence="4" id="KW-1185">Reference proteome</keyword>
<dbReference type="PROSITE" id="PS50846">
    <property type="entry name" value="HMA_2"/>
    <property type="match status" value="1"/>
</dbReference>